<feature type="domain" description="Polyphosphate kinase N-terminal" evidence="9">
    <location>
        <begin position="13"/>
        <end position="115"/>
    </location>
</feature>
<sequence length="695" mass="80765">MNACADVPQTINYFAPELSWLSFNDRVLQEAKDKNNPIIERIRFLGIFSNNMDEFFRVRVADVKRRILLNKLPDTNFDEDEILLTQIQQKVLLLGKKFNLIHEQILKDLITHNIYVDRPEQLSEFHINWLKNFFHDNVLQHISPILLDENKDYSDQINDTMTYMFVEMNNEKSHYAMLEVPTDRVPRFIILPPEKTRRYKTIVMLDDVITFFLSDVFSSFFDFDNIQGYAIKLTRDAEYNLDDELEEGILDKMSKGLKQRIYAEPVRLVYDQTMPESMLKVMKKRLGVTHHDALIPGGRYRNFRDFIGFPNVGRQYLENKPLPALQSTAFNNHASVFAAITQQDILLYYPYHTFNHLLEYVRQAAFDPNVTQIKVNIYRVASKSRLISSLINAAKNGKKVTVMVELKARFDEQNNIGWAKVLSAAGIKVIFGIPALKVHSKLCIVHRKEKGHIVKYAHIGTGNFHEKTAKIYTDFSLFTKHQGICDESDSVFKFIESSYKPFVFEHLMISPVNARQLLLGLIEQEIAHVENGKAGKITLKINNLVDKELVDSLYLAARSGVKIRIIVRGMCSLVPGLNNFSDNIRVISIVDRFLEHPRVMVFANNGDEKVYISSADWMTRNLDHRVEVGVPIYDEKLKQLIIDVLELQFKDRTKARIIDSEQKNHYVRRGNRKKIRSQIAIYDHLKKWEGNYNNE</sequence>
<dbReference type="InterPro" id="IPR003414">
    <property type="entry name" value="PP_kinase"/>
</dbReference>
<proteinExistence type="inferred from homology"/>
<dbReference type="RefSeq" id="WP_192542353.1">
    <property type="nucleotide sequence ID" value="NZ_JBQDLW010000049.1"/>
</dbReference>
<dbReference type="PANTHER" id="PTHR30218">
    <property type="entry name" value="POLYPHOSPHATE KINASE"/>
    <property type="match status" value="1"/>
</dbReference>
<dbReference type="GO" id="GO:0008976">
    <property type="term" value="F:polyphosphate kinase activity"/>
    <property type="evidence" value="ECO:0007669"/>
    <property type="project" value="UniProtKB-EC"/>
</dbReference>
<dbReference type="PIRSF" id="PIRSF015589">
    <property type="entry name" value="PP_kinase"/>
    <property type="match status" value="1"/>
</dbReference>
<feature type="domain" description="Polyphosphate kinase C-terminal" evidence="10">
    <location>
        <begin position="507"/>
        <end position="678"/>
    </location>
</feature>
<keyword evidence="3 6" id="KW-0547">Nucleotide-binding</keyword>
<dbReference type="InterPro" id="IPR036830">
    <property type="entry name" value="PP_kinase_middle_dom_sf"/>
</dbReference>
<keyword evidence="13" id="KW-1185">Reference proteome</keyword>
<comment type="similarity">
    <text evidence="6 7">Belongs to the polyphosphate kinase 1 (PPK1) family.</text>
</comment>
<keyword evidence="2 6" id="KW-0808">Transferase</keyword>
<evidence type="ECO:0000313" key="13">
    <source>
        <dbReference type="Proteomes" id="UP000707245"/>
    </source>
</evidence>
<dbReference type="EC" id="2.7.4.1" evidence="6 7"/>
<keyword evidence="6" id="KW-0460">Magnesium</keyword>
<feature type="binding site" evidence="6">
    <location>
        <position position="568"/>
    </location>
    <ligand>
        <name>ATP</name>
        <dbReference type="ChEBI" id="CHEBI:30616"/>
    </ligand>
</feature>
<dbReference type="Pfam" id="PF17941">
    <property type="entry name" value="PP_kinase_C_1"/>
    <property type="match status" value="1"/>
</dbReference>
<dbReference type="SUPFAM" id="SSF143724">
    <property type="entry name" value="PHP14-like"/>
    <property type="match status" value="1"/>
</dbReference>
<comment type="caution">
    <text evidence="12">The sequence shown here is derived from an EMBL/GenBank/DDBJ whole genome shotgun (WGS) entry which is preliminary data.</text>
</comment>
<feature type="domain" description="Polyphosphate kinase middle" evidence="8">
    <location>
        <begin position="128"/>
        <end position="309"/>
    </location>
</feature>
<dbReference type="Gene3D" id="3.30.870.10">
    <property type="entry name" value="Endonuclease Chain A"/>
    <property type="match status" value="2"/>
</dbReference>
<comment type="catalytic activity">
    <reaction evidence="6 7">
        <text>[phosphate](n) + ATP = [phosphate](n+1) + ADP</text>
        <dbReference type="Rhea" id="RHEA:19573"/>
        <dbReference type="Rhea" id="RHEA-COMP:9859"/>
        <dbReference type="Rhea" id="RHEA-COMP:14280"/>
        <dbReference type="ChEBI" id="CHEBI:16838"/>
        <dbReference type="ChEBI" id="CHEBI:30616"/>
        <dbReference type="ChEBI" id="CHEBI:456216"/>
        <dbReference type="EC" id="2.7.4.1"/>
    </reaction>
</comment>
<dbReference type="InterPro" id="IPR041108">
    <property type="entry name" value="PP_kinase_C_1"/>
</dbReference>
<dbReference type="Pfam" id="PF02503">
    <property type="entry name" value="PP_kinase"/>
    <property type="match status" value="1"/>
</dbReference>
<dbReference type="CDD" id="cd09164">
    <property type="entry name" value="PLDc_EcPPK1_C1_like"/>
    <property type="match status" value="1"/>
</dbReference>
<evidence type="ECO:0000259" key="11">
    <source>
        <dbReference type="Pfam" id="PF17941"/>
    </source>
</evidence>
<organism evidence="12 13">
    <name type="scientific">Pseudoalteromonas prydzensis</name>
    <dbReference type="NCBI Taxonomy" id="182141"/>
    <lineage>
        <taxon>Bacteria</taxon>
        <taxon>Pseudomonadati</taxon>
        <taxon>Pseudomonadota</taxon>
        <taxon>Gammaproteobacteria</taxon>
        <taxon>Alteromonadales</taxon>
        <taxon>Pseudoalteromonadaceae</taxon>
        <taxon>Pseudoalteromonas</taxon>
    </lineage>
</organism>
<dbReference type="Pfam" id="PF13090">
    <property type="entry name" value="PP_kinase_C"/>
    <property type="match status" value="1"/>
</dbReference>
<evidence type="ECO:0000313" key="12">
    <source>
        <dbReference type="EMBL" id="MBE0458746.1"/>
    </source>
</evidence>
<dbReference type="SUPFAM" id="SSF56024">
    <property type="entry name" value="Phospholipase D/nuclease"/>
    <property type="match status" value="2"/>
</dbReference>
<evidence type="ECO:0000259" key="10">
    <source>
        <dbReference type="Pfam" id="PF13090"/>
    </source>
</evidence>
<comment type="function">
    <text evidence="6 7">Catalyzes the reversible transfer of the terminal phosphate of ATP to form a long-chain polyphosphate (polyP).</text>
</comment>
<feature type="binding site" evidence="6">
    <location>
        <position position="379"/>
    </location>
    <ligand>
        <name>Mg(2+)</name>
        <dbReference type="ChEBI" id="CHEBI:18420"/>
    </ligand>
</feature>
<name>A0ABR9FPK4_9GAMM</name>
<protein>
    <recommendedName>
        <fullName evidence="6 7">Polyphosphate kinase</fullName>
        <ecNumber evidence="6 7">2.7.4.1</ecNumber>
    </recommendedName>
    <alternativeName>
        <fullName evidence="6">ATP-polyphosphate phosphotransferase</fullName>
    </alternativeName>
    <alternativeName>
        <fullName evidence="6">Polyphosphoric acid kinase</fullName>
    </alternativeName>
</protein>
<evidence type="ECO:0000256" key="2">
    <source>
        <dbReference type="ARBA" id="ARBA00022679"/>
    </source>
</evidence>
<dbReference type="Proteomes" id="UP000707245">
    <property type="component" value="Unassembled WGS sequence"/>
</dbReference>
<comment type="cofactor">
    <cofactor evidence="6">
        <name>Mg(2+)</name>
        <dbReference type="ChEBI" id="CHEBI:18420"/>
    </cofactor>
</comment>
<dbReference type="SUPFAM" id="SSF140356">
    <property type="entry name" value="PPK N-terminal domain-like"/>
    <property type="match status" value="1"/>
</dbReference>
<dbReference type="CDD" id="cd09167">
    <property type="entry name" value="PLDc_EcPPK1_C2_like"/>
    <property type="match status" value="1"/>
</dbReference>
<comment type="PTM">
    <text evidence="6 7">An intermediate of this reaction is the autophosphorylated ppk in which a phosphate is covalently linked to a histidine residue through a N-P bond.</text>
</comment>
<dbReference type="NCBIfam" id="NF003917">
    <property type="entry name" value="PRK05443.1-1"/>
    <property type="match status" value="1"/>
</dbReference>
<evidence type="ECO:0000256" key="1">
    <source>
        <dbReference type="ARBA" id="ARBA00022553"/>
    </source>
</evidence>
<dbReference type="InterPro" id="IPR036832">
    <property type="entry name" value="PPK_N_dom_sf"/>
</dbReference>
<evidence type="ECO:0000259" key="8">
    <source>
        <dbReference type="Pfam" id="PF02503"/>
    </source>
</evidence>
<dbReference type="InterPro" id="IPR025198">
    <property type="entry name" value="PPK_N_dom"/>
</dbReference>
<keyword evidence="5 6" id="KW-0067">ATP-binding</keyword>
<dbReference type="Pfam" id="PF13089">
    <property type="entry name" value="PP_kinase_N"/>
    <property type="match status" value="1"/>
</dbReference>
<keyword evidence="1 6" id="KW-0597">Phosphoprotein</keyword>
<keyword evidence="4 6" id="KW-0418">Kinase</keyword>
<feature type="binding site" evidence="6">
    <location>
        <position position="472"/>
    </location>
    <ligand>
        <name>ATP</name>
        <dbReference type="ChEBI" id="CHEBI:30616"/>
    </ligand>
</feature>
<dbReference type="InterPro" id="IPR024953">
    <property type="entry name" value="PP_kinase_middle"/>
</dbReference>
<dbReference type="Gene3D" id="1.20.58.310">
    <property type="entry name" value="Polyphosphate kinase N-terminal domain"/>
    <property type="match status" value="1"/>
</dbReference>
<dbReference type="InterPro" id="IPR025200">
    <property type="entry name" value="PPK_C_dom2"/>
</dbReference>
<dbReference type="HAMAP" id="MF_00347">
    <property type="entry name" value="Polyphosphate_kinase"/>
    <property type="match status" value="1"/>
</dbReference>
<gene>
    <name evidence="12" type="primary">ppk1</name>
    <name evidence="6" type="synonym">ppk</name>
    <name evidence="12" type="ORF">EI167_15090</name>
</gene>
<evidence type="ECO:0000256" key="3">
    <source>
        <dbReference type="ARBA" id="ARBA00022741"/>
    </source>
</evidence>
<feature type="binding site" evidence="6">
    <location>
        <position position="409"/>
    </location>
    <ligand>
        <name>Mg(2+)</name>
        <dbReference type="ChEBI" id="CHEBI:18420"/>
    </ligand>
</feature>
<dbReference type="Gene3D" id="3.30.1840.10">
    <property type="entry name" value="Polyphosphate kinase middle domain"/>
    <property type="match status" value="1"/>
</dbReference>
<reference evidence="12 13" key="1">
    <citation type="submission" date="2020-07" db="EMBL/GenBank/DDBJ databases">
        <title>Halophilic bacteria isolated from french cheeses.</title>
        <authorList>
            <person name="Kothe C.I."/>
            <person name="Farah-Kraiem B."/>
            <person name="Renault P."/>
            <person name="Dridi B."/>
        </authorList>
    </citation>
    <scope>NUCLEOTIDE SEQUENCE [LARGE SCALE GENOMIC DNA]</scope>
    <source>
        <strain evidence="12 13">FME14</strain>
    </source>
</reference>
<keyword evidence="6" id="KW-0479">Metal-binding</keyword>
<dbReference type="EMBL" id="RRZA01000051">
    <property type="protein sequence ID" value="MBE0458746.1"/>
    <property type="molecule type" value="Genomic_DNA"/>
</dbReference>
<dbReference type="PANTHER" id="PTHR30218:SF0">
    <property type="entry name" value="POLYPHOSPHATE KINASE"/>
    <property type="match status" value="1"/>
</dbReference>
<evidence type="ECO:0000256" key="5">
    <source>
        <dbReference type="ARBA" id="ARBA00022840"/>
    </source>
</evidence>
<feature type="binding site" evidence="6">
    <location>
        <position position="596"/>
    </location>
    <ligand>
        <name>ATP</name>
        <dbReference type="ChEBI" id="CHEBI:30616"/>
    </ligand>
</feature>
<feature type="binding site" evidence="6">
    <location>
        <position position="51"/>
    </location>
    <ligand>
        <name>ATP</name>
        <dbReference type="ChEBI" id="CHEBI:30616"/>
    </ligand>
</feature>
<evidence type="ECO:0000259" key="9">
    <source>
        <dbReference type="Pfam" id="PF13089"/>
    </source>
</evidence>
<feature type="active site" description="Phosphohistidine intermediate" evidence="6">
    <location>
        <position position="439"/>
    </location>
</feature>
<accession>A0ABR9FPK4</accession>
<evidence type="ECO:0000256" key="7">
    <source>
        <dbReference type="RuleBase" id="RU003800"/>
    </source>
</evidence>
<dbReference type="NCBIfam" id="TIGR03705">
    <property type="entry name" value="poly_P_kin"/>
    <property type="match status" value="1"/>
</dbReference>
<evidence type="ECO:0000256" key="6">
    <source>
        <dbReference type="HAMAP-Rule" id="MF_00347"/>
    </source>
</evidence>
<feature type="domain" description="Polyphosphate kinase C-terminal" evidence="11">
    <location>
        <begin position="335"/>
        <end position="500"/>
    </location>
</feature>
<evidence type="ECO:0000256" key="4">
    <source>
        <dbReference type="ARBA" id="ARBA00022777"/>
    </source>
</evidence>